<dbReference type="EMBL" id="MPUH01001421">
    <property type="protein sequence ID" value="OMJ67879.1"/>
    <property type="molecule type" value="Genomic_DNA"/>
</dbReference>
<feature type="transmembrane region" description="Helical" evidence="5">
    <location>
        <begin position="234"/>
        <end position="258"/>
    </location>
</feature>
<keyword evidence="3 5" id="KW-1133">Transmembrane helix</keyword>
<reference evidence="7 8" key="1">
    <citation type="submission" date="2016-11" db="EMBL/GenBank/DDBJ databases">
        <title>The macronuclear genome of Stentor coeruleus: a giant cell with tiny introns.</title>
        <authorList>
            <person name="Slabodnick M."/>
            <person name="Ruby J.G."/>
            <person name="Reiff S.B."/>
            <person name="Swart E.C."/>
            <person name="Gosai S."/>
            <person name="Prabakaran S."/>
            <person name="Witkowska E."/>
            <person name="Larue G.E."/>
            <person name="Fisher S."/>
            <person name="Freeman R.M."/>
            <person name="Gunawardena J."/>
            <person name="Chu W."/>
            <person name="Stover N.A."/>
            <person name="Gregory B.D."/>
            <person name="Nowacki M."/>
            <person name="Derisi J."/>
            <person name="Roy S.W."/>
            <person name="Marshall W.F."/>
            <person name="Sood P."/>
        </authorList>
    </citation>
    <scope>NUCLEOTIDE SEQUENCE [LARGE SCALE GENOMIC DNA]</scope>
    <source>
        <strain evidence="7">WM001</strain>
    </source>
</reference>
<dbReference type="Pfam" id="PF11970">
    <property type="entry name" value="GPR_Gpa2_C"/>
    <property type="match status" value="1"/>
</dbReference>
<keyword evidence="8" id="KW-1185">Reference proteome</keyword>
<evidence type="ECO:0000256" key="2">
    <source>
        <dbReference type="ARBA" id="ARBA00022692"/>
    </source>
</evidence>
<dbReference type="InterPro" id="IPR022596">
    <property type="entry name" value="GPR1/2/3_C"/>
</dbReference>
<dbReference type="Gene3D" id="1.20.1070.10">
    <property type="entry name" value="Rhodopsin 7-helix transmembrane proteins"/>
    <property type="match status" value="1"/>
</dbReference>
<feature type="transmembrane region" description="Helical" evidence="5">
    <location>
        <begin position="160"/>
        <end position="181"/>
    </location>
</feature>
<evidence type="ECO:0000313" key="7">
    <source>
        <dbReference type="EMBL" id="OMJ67879.1"/>
    </source>
</evidence>
<proteinExistence type="predicted"/>
<dbReference type="AlphaFoldDB" id="A0A1R2ATM7"/>
<evidence type="ECO:0000313" key="8">
    <source>
        <dbReference type="Proteomes" id="UP000187209"/>
    </source>
</evidence>
<feature type="transmembrane region" description="Helical" evidence="5">
    <location>
        <begin position="202"/>
        <end position="222"/>
    </location>
</feature>
<name>A0A1R2ATM7_9CILI</name>
<keyword evidence="4 5" id="KW-0472">Membrane</keyword>
<feature type="domain" description="G protein-coupled receptor GPR1/2/3 C-terminal" evidence="6">
    <location>
        <begin position="205"/>
        <end position="259"/>
    </location>
</feature>
<organism evidence="7 8">
    <name type="scientific">Stentor coeruleus</name>
    <dbReference type="NCBI Taxonomy" id="5963"/>
    <lineage>
        <taxon>Eukaryota</taxon>
        <taxon>Sar</taxon>
        <taxon>Alveolata</taxon>
        <taxon>Ciliophora</taxon>
        <taxon>Postciliodesmatophora</taxon>
        <taxon>Heterotrichea</taxon>
        <taxon>Heterotrichida</taxon>
        <taxon>Stentoridae</taxon>
        <taxon>Stentor</taxon>
    </lineage>
</organism>
<feature type="transmembrane region" description="Helical" evidence="5">
    <location>
        <begin position="114"/>
        <end position="131"/>
    </location>
</feature>
<accession>A0A1R2ATM7</accession>
<dbReference type="PROSITE" id="PS51257">
    <property type="entry name" value="PROKAR_LIPOPROTEIN"/>
    <property type="match status" value="1"/>
</dbReference>
<feature type="transmembrane region" description="Helical" evidence="5">
    <location>
        <begin position="12"/>
        <end position="31"/>
    </location>
</feature>
<dbReference type="GO" id="GO:0004930">
    <property type="term" value="F:G protein-coupled receptor activity"/>
    <property type="evidence" value="ECO:0007669"/>
    <property type="project" value="TreeGrafter"/>
</dbReference>
<comment type="caution">
    <text evidence="7">The sequence shown here is derived from an EMBL/GenBank/DDBJ whole genome shotgun (WGS) entry which is preliminary data.</text>
</comment>
<sequence>MEYTKEEEEAFYIATLIPSIFSAIGSFLLLLGCLKLSIKNSTTILVIYLGICNLAVSLASIIPTYKFPNLCPYQGFIHIFFQNIGCVTHALIAYSLYKSLSTPENILFLRTRKLFIFFCIIILPTAIYPTITSEFAYEGGWCTILKKNTTFKDAYFWAYYYMRFIFVWASNLYVVGCYFIIVKKYKKLTESIIDFVEEKKTVATRMLVFPIALVLCYFPINFQRFYSQFKKPSIWFTIVCIVIVSLVGAVNCIVYGISNPNVRRKIFRIIVWKKKVNKKINDSGNFFEESSRELDITY</sequence>
<feature type="transmembrane region" description="Helical" evidence="5">
    <location>
        <begin position="75"/>
        <end position="94"/>
    </location>
</feature>
<protein>
    <recommendedName>
        <fullName evidence="6">G protein-coupled receptor GPR1/2/3 C-terminal domain-containing protein</fullName>
    </recommendedName>
</protein>
<evidence type="ECO:0000256" key="4">
    <source>
        <dbReference type="ARBA" id="ARBA00023136"/>
    </source>
</evidence>
<dbReference type="SUPFAM" id="SSF81321">
    <property type="entry name" value="Family A G protein-coupled receptor-like"/>
    <property type="match status" value="1"/>
</dbReference>
<evidence type="ECO:0000256" key="3">
    <source>
        <dbReference type="ARBA" id="ARBA00022989"/>
    </source>
</evidence>
<gene>
    <name evidence="7" type="ORF">SteCoe_34843</name>
</gene>
<comment type="subcellular location">
    <subcellularLocation>
        <location evidence="1">Membrane</location>
        <topology evidence="1">Multi-pass membrane protein</topology>
    </subcellularLocation>
</comment>
<dbReference type="GO" id="GO:0007189">
    <property type="term" value="P:adenylate cyclase-activating G protein-coupled receptor signaling pathway"/>
    <property type="evidence" value="ECO:0007669"/>
    <property type="project" value="TreeGrafter"/>
</dbReference>
<evidence type="ECO:0000256" key="1">
    <source>
        <dbReference type="ARBA" id="ARBA00004141"/>
    </source>
</evidence>
<dbReference type="GO" id="GO:0005886">
    <property type="term" value="C:plasma membrane"/>
    <property type="evidence" value="ECO:0007669"/>
    <property type="project" value="TreeGrafter"/>
</dbReference>
<dbReference type="Proteomes" id="UP000187209">
    <property type="component" value="Unassembled WGS sequence"/>
</dbReference>
<evidence type="ECO:0000256" key="5">
    <source>
        <dbReference type="SAM" id="Phobius"/>
    </source>
</evidence>
<dbReference type="PANTHER" id="PTHR23112">
    <property type="entry name" value="G PROTEIN-COUPLED RECEPTOR 157-RELATED"/>
    <property type="match status" value="1"/>
</dbReference>
<keyword evidence="2 5" id="KW-0812">Transmembrane</keyword>
<dbReference type="PANTHER" id="PTHR23112:SF0">
    <property type="entry name" value="TRANSMEMBRANE PROTEIN 116"/>
    <property type="match status" value="1"/>
</dbReference>
<evidence type="ECO:0000259" key="6">
    <source>
        <dbReference type="Pfam" id="PF11970"/>
    </source>
</evidence>
<feature type="transmembrane region" description="Helical" evidence="5">
    <location>
        <begin position="43"/>
        <end position="63"/>
    </location>
</feature>